<evidence type="ECO:0000256" key="3">
    <source>
        <dbReference type="ARBA" id="ARBA00008342"/>
    </source>
</evidence>
<dbReference type="PANTHER" id="PTHR38096:SF1">
    <property type="entry name" value="ENTEROBACTIN SYNTHASE COMPONENT D"/>
    <property type="match status" value="1"/>
</dbReference>
<comment type="subunit">
    <text evidence="4">EntB, EntD, EntE, and EntF form a multienzyme complex called enterobactin synthase.</text>
</comment>
<dbReference type="SUPFAM" id="SSF56214">
    <property type="entry name" value="4'-phosphopantetheinyl transferase"/>
    <property type="match status" value="1"/>
</dbReference>
<proteinExistence type="inferred from homology"/>
<dbReference type="GO" id="GO:0009366">
    <property type="term" value="C:enterobactin synthetase complex"/>
    <property type="evidence" value="ECO:0007669"/>
    <property type="project" value="InterPro"/>
</dbReference>
<reference evidence="16 17" key="1">
    <citation type="submission" date="2015-12" db="EMBL/GenBank/DDBJ databases">
        <authorList>
            <person name="Shamseldin A."/>
            <person name="Moawad H."/>
            <person name="Abd El-Rahim W.M."/>
            <person name="Sadowsky M.J."/>
        </authorList>
    </citation>
    <scope>NUCLEOTIDE SEQUENCE [LARGE SCALE GENOMIC DNA]</scope>
    <source>
        <strain evidence="16 17">SM2</strain>
    </source>
</reference>
<gene>
    <name evidence="16" type="ORF">AZF00_16160</name>
</gene>
<dbReference type="GO" id="GO:0000287">
    <property type="term" value="F:magnesium ion binding"/>
    <property type="evidence" value="ECO:0007669"/>
    <property type="project" value="InterPro"/>
</dbReference>
<evidence type="ECO:0000259" key="14">
    <source>
        <dbReference type="Pfam" id="PF01648"/>
    </source>
</evidence>
<dbReference type="GO" id="GO:0009239">
    <property type="term" value="P:enterobactin biosynthetic process"/>
    <property type="evidence" value="ECO:0007669"/>
    <property type="project" value="UniProtKB-UniPathway"/>
</dbReference>
<dbReference type="EMBL" id="CP014544">
    <property type="protein sequence ID" value="AMO69738.1"/>
    <property type="molecule type" value="Genomic_DNA"/>
</dbReference>
<dbReference type="InterPro" id="IPR037143">
    <property type="entry name" value="4-PPantetheinyl_Trfase_dom_sf"/>
</dbReference>
<evidence type="ECO:0000256" key="2">
    <source>
        <dbReference type="ARBA" id="ARBA00004993"/>
    </source>
</evidence>
<evidence type="ECO:0000256" key="8">
    <source>
        <dbReference type="ARBA" id="ARBA00029894"/>
    </source>
</evidence>
<dbReference type="Pfam" id="PF17837">
    <property type="entry name" value="4PPT_N"/>
    <property type="match status" value="1"/>
</dbReference>
<dbReference type="Pfam" id="PF01648">
    <property type="entry name" value="ACPS"/>
    <property type="match status" value="1"/>
</dbReference>
<feature type="binding site" evidence="12">
    <location>
        <position position="68"/>
    </location>
    <ligand>
        <name>CoA</name>
        <dbReference type="ChEBI" id="CHEBI:57287"/>
    </ligand>
</feature>
<dbReference type="InterPro" id="IPR041354">
    <property type="entry name" value="4PPT_N"/>
</dbReference>
<dbReference type="UniPathway" id="UPA00017"/>
<dbReference type="AlphaFoldDB" id="A0A127M968"/>
<comment type="function">
    <text evidence="1">Involved in the biosynthesis of the siderophore enterobactin (enterochelin), which is a macrocyclic trimeric lactone of N-(2,3-dihydroxybenzoyl)-serine. The serine trilactone serves as a scaffolding for the three catechol functionalities that provide hexadentate coordination for the tightly ligated iron(2+) atoms. Plays an essential role in the assembly of the enterobactin by catalyzing the transfer of the 4'-phosphopantetheine (Ppant) moiety from coenzyme A to the apo-domains of both EntB (ArCP domain) and EntF (PCP domain) to yield their holo-forms which make them competent for the activation of 2,3-dihydroxybenzoate (DHB) and L-serine, respectively.</text>
</comment>
<comment type="catalytic activity">
    <reaction evidence="10">
        <text>apo-[aryl-carrier protein] + CoA = holo-[aryl-carrier protein] + adenosine 3',5'-bisphosphate + H(+)</text>
        <dbReference type="Rhea" id="RHEA:48404"/>
        <dbReference type="Rhea" id="RHEA-COMP:15903"/>
        <dbReference type="Rhea" id="RHEA-COMP:17557"/>
        <dbReference type="ChEBI" id="CHEBI:15378"/>
        <dbReference type="ChEBI" id="CHEBI:29999"/>
        <dbReference type="ChEBI" id="CHEBI:57287"/>
        <dbReference type="ChEBI" id="CHEBI:58343"/>
        <dbReference type="ChEBI" id="CHEBI:64479"/>
    </reaction>
</comment>
<keyword evidence="6" id="KW-0808">Transferase</keyword>
<dbReference type="Proteomes" id="UP000074119">
    <property type="component" value="Chromosome"/>
</dbReference>
<evidence type="ECO:0000256" key="1">
    <source>
        <dbReference type="ARBA" id="ARBA00003937"/>
    </source>
</evidence>
<evidence type="ECO:0000256" key="9">
    <source>
        <dbReference type="ARBA" id="ARBA00031996"/>
    </source>
</evidence>
<feature type="binding site" evidence="12">
    <location>
        <begin position="104"/>
        <end position="105"/>
    </location>
    <ligand>
        <name>CoA</name>
        <dbReference type="ChEBI" id="CHEBI:57287"/>
    </ligand>
</feature>
<evidence type="ECO:0000256" key="11">
    <source>
        <dbReference type="ARBA" id="ARBA00049191"/>
    </source>
</evidence>
<evidence type="ECO:0000313" key="16">
    <source>
        <dbReference type="EMBL" id="AMO69738.1"/>
    </source>
</evidence>
<feature type="domain" description="4'-phosphopantetheinyl transferase" evidence="14">
    <location>
        <begin position="123"/>
        <end position="203"/>
    </location>
</feature>
<feature type="domain" description="4'-phosphopantetheinyl transferase N-terminal" evidence="15">
    <location>
        <begin position="52"/>
        <end position="115"/>
    </location>
</feature>
<evidence type="ECO:0000256" key="7">
    <source>
        <dbReference type="ARBA" id="ARBA00023191"/>
    </source>
</evidence>
<organism evidence="16 17">
    <name type="scientific">Zhongshania aliphaticivorans</name>
    <dbReference type="NCBI Taxonomy" id="1470434"/>
    <lineage>
        <taxon>Bacteria</taxon>
        <taxon>Pseudomonadati</taxon>
        <taxon>Pseudomonadota</taxon>
        <taxon>Gammaproteobacteria</taxon>
        <taxon>Cellvibrionales</taxon>
        <taxon>Spongiibacteraceae</taxon>
        <taxon>Zhongshania</taxon>
    </lineage>
</organism>
<sequence>MSKTPQKALAEFIRIAPVDQRLNPAVLMSGSFKLELFDDAFFSQAAIHLPDTISRASSKRKAEYFCGRYLAALALRHYGVEHFDVLADDKRCPQWPKGFIGSISHTDDFAACALAPSSELSALGIDCQAILSPAKAEKLWLKIIDRDEFNIIAASSFELNYGLSLCFSAKESIYKALYPFIRKFFGFSAAKLCAINPEQQYLEFDFAPELAAPLGIKQTLKVYYRNGSERILSYLSLTPQQFYSATI</sequence>
<dbReference type="InterPro" id="IPR008278">
    <property type="entry name" value="4-PPantetheinyl_Trfase_dom"/>
</dbReference>
<keyword evidence="13" id="KW-0479">Metal-binding</keyword>
<feature type="binding site" evidence="12">
    <location>
        <position position="175"/>
    </location>
    <ligand>
        <name>CoA</name>
        <dbReference type="ChEBI" id="CHEBI:57287"/>
    </ligand>
</feature>
<dbReference type="RefSeq" id="WP_008252181.1">
    <property type="nucleotide sequence ID" value="NZ_CP014544.1"/>
</dbReference>
<accession>A0A127M968</accession>
<protein>
    <recommendedName>
        <fullName evidence="5">Enterobactin synthase component D</fullName>
    </recommendedName>
    <alternativeName>
        <fullName evidence="8">4'-phosphopantetheinyl transferase EntD</fullName>
    </alternativeName>
    <alternativeName>
        <fullName evidence="9">Enterochelin synthase D</fullName>
    </alternativeName>
</protein>
<evidence type="ECO:0000256" key="6">
    <source>
        <dbReference type="ARBA" id="ARBA00022679"/>
    </source>
</evidence>
<evidence type="ECO:0000256" key="13">
    <source>
        <dbReference type="PIRSR" id="PIRSR603542-2"/>
    </source>
</evidence>
<comment type="catalytic activity">
    <reaction evidence="11">
        <text>apo-[peptidyl-carrier protein] + CoA = holo-[peptidyl-carrier protein] + adenosine 3',5'-bisphosphate + H(+)</text>
        <dbReference type="Rhea" id="RHEA:46228"/>
        <dbReference type="Rhea" id="RHEA-COMP:11479"/>
        <dbReference type="Rhea" id="RHEA-COMP:11480"/>
        <dbReference type="ChEBI" id="CHEBI:15378"/>
        <dbReference type="ChEBI" id="CHEBI:29999"/>
        <dbReference type="ChEBI" id="CHEBI:57287"/>
        <dbReference type="ChEBI" id="CHEBI:58343"/>
        <dbReference type="ChEBI" id="CHEBI:64479"/>
    </reaction>
</comment>
<comment type="similarity">
    <text evidence="3">Belongs to the P-Pant transferase superfamily. EntD family.</text>
</comment>
<dbReference type="PRINTS" id="PR01399">
    <property type="entry name" value="ENTSNTHTASED"/>
</dbReference>
<evidence type="ECO:0000256" key="4">
    <source>
        <dbReference type="ARBA" id="ARBA00011503"/>
    </source>
</evidence>
<feature type="binding site" evidence="12">
    <location>
        <position position="171"/>
    </location>
    <ligand>
        <name>CoA</name>
        <dbReference type="ChEBI" id="CHEBI:57287"/>
    </ligand>
</feature>
<dbReference type="GO" id="GO:0005886">
    <property type="term" value="C:plasma membrane"/>
    <property type="evidence" value="ECO:0007669"/>
    <property type="project" value="TreeGrafter"/>
</dbReference>
<dbReference type="STRING" id="1470434.AZF00_16160"/>
<dbReference type="InterPro" id="IPR003542">
    <property type="entry name" value="Enbac_synth_compD-like"/>
</dbReference>
<dbReference type="GO" id="GO:0008897">
    <property type="term" value="F:holo-[acyl-carrier-protein] synthase activity"/>
    <property type="evidence" value="ECO:0007669"/>
    <property type="project" value="InterPro"/>
</dbReference>
<evidence type="ECO:0000256" key="5">
    <source>
        <dbReference type="ARBA" id="ARBA00019087"/>
    </source>
</evidence>
<keyword evidence="13" id="KW-0460">Magnesium</keyword>
<evidence type="ECO:0000259" key="15">
    <source>
        <dbReference type="Pfam" id="PF17837"/>
    </source>
</evidence>
<dbReference type="KEGG" id="zal:AZF00_16160"/>
<feature type="binding site" evidence="13">
    <location>
        <position position="126"/>
    </location>
    <ligand>
        <name>Mg(2+)</name>
        <dbReference type="ChEBI" id="CHEBI:18420"/>
    </ligand>
</feature>
<evidence type="ECO:0000256" key="10">
    <source>
        <dbReference type="ARBA" id="ARBA00049176"/>
    </source>
</evidence>
<keyword evidence="7" id="KW-0259">Enterobactin biosynthesis</keyword>
<dbReference type="PANTHER" id="PTHR38096">
    <property type="entry name" value="ENTEROBACTIN SYNTHASE COMPONENT D"/>
    <property type="match status" value="1"/>
</dbReference>
<comment type="cofactor">
    <cofactor evidence="13">
        <name>Mg(2+)</name>
        <dbReference type="ChEBI" id="CHEBI:18420"/>
    </cofactor>
</comment>
<comment type="pathway">
    <text evidence="2">Siderophore biosynthesis; enterobactin biosynthesis.</text>
</comment>
<feature type="binding site" evidence="12">
    <location>
        <position position="60"/>
    </location>
    <ligand>
        <name>CoA</name>
        <dbReference type="ChEBI" id="CHEBI:57287"/>
    </ligand>
</feature>
<name>A0A127M968_9GAMM</name>
<feature type="binding site" evidence="12">
    <location>
        <position position="126"/>
    </location>
    <ligand>
        <name>CoA</name>
        <dbReference type="ChEBI" id="CHEBI:57287"/>
    </ligand>
</feature>
<evidence type="ECO:0000256" key="12">
    <source>
        <dbReference type="PIRSR" id="PIRSR603542-1"/>
    </source>
</evidence>
<evidence type="ECO:0000313" key="17">
    <source>
        <dbReference type="Proteomes" id="UP000074119"/>
    </source>
</evidence>